<reference evidence="2" key="1">
    <citation type="submission" date="2021-10" db="EMBL/GenBank/DDBJ databases">
        <title>Tropical sea cucumber genome reveals ecological adaptation and Cuvierian tubules defense mechanism.</title>
        <authorList>
            <person name="Chen T."/>
        </authorList>
    </citation>
    <scope>NUCLEOTIDE SEQUENCE</scope>
    <source>
        <strain evidence="2">Nanhai2018</strain>
        <tissue evidence="2">Muscle</tissue>
    </source>
</reference>
<keyword evidence="3" id="KW-1185">Reference proteome</keyword>
<evidence type="ECO:0000313" key="3">
    <source>
        <dbReference type="Proteomes" id="UP001152320"/>
    </source>
</evidence>
<dbReference type="Proteomes" id="UP001152320">
    <property type="component" value="Chromosome 22"/>
</dbReference>
<evidence type="ECO:0000313" key="2">
    <source>
        <dbReference type="EMBL" id="KAJ8020178.1"/>
    </source>
</evidence>
<gene>
    <name evidence="2" type="ORF">HOLleu_39700</name>
</gene>
<accession>A0A9Q1BC90</accession>
<name>A0A9Q1BC90_HOLLE</name>
<dbReference type="OrthoDB" id="10046202at2759"/>
<sequence length="262" mass="29206">MDEKLATETPVVFTVSSSSPKAKESYDGTHQLAVKVFGVVMVTGFLIGGFLGTVYFLSQNNTDGNQSSARGSEEIFHDVKEVKTQYEVKGKNVTESFYVDMDSKIVVVDDFADNFKVILDYKRNLAVFKNLTSSTCYFTNLEDVPIHNPFDEEDYPTTSPFIFMPLSDDSQQVNASKIMTMQNLLELPRDYVTKTNSEEVSGMCSSSKSFWISLEDDGALQESDRNKRTATRSCSCSFPCCVYVNGVLVGCGECTIIIIRTR</sequence>
<dbReference type="AlphaFoldDB" id="A0A9Q1BC90"/>
<feature type="transmembrane region" description="Helical" evidence="1">
    <location>
        <begin position="32"/>
        <end position="57"/>
    </location>
</feature>
<keyword evidence="1" id="KW-0812">Transmembrane</keyword>
<keyword evidence="1" id="KW-0472">Membrane</keyword>
<proteinExistence type="predicted"/>
<comment type="caution">
    <text evidence="2">The sequence shown here is derived from an EMBL/GenBank/DDBJ whole genome shotgun (WGS) entry which is preliminary data.</text>
</comment>
<evidence type="ECO:0000256" key="1">
    <source>
        <dbReference type="SAM" id="Phobius"/>
    </source>
</evidence>
<dbReference type="EMBL" id="JAIZAY010000022">
    <property type="protein sequence ID" value="KAJ8020178.1"/>
    <property type="molecule type" value="Genomic_DNA"/>
</dbReference>
<organism evidence="2 3">
    <name type="scientific">Holothuria leucospilota</name>
    <name type="common">Black long sea cucumber</name>
    <name type="synonym">Mertensiothuria leucospilota</name>
    <dbReference type="NCBI Taxonomy" id="206669"/>
    <lineage>
        <taxon>Eukaryota</taxon>
        <taxon>Metazoa</taxon>
        <taxon>Echinodermata</taxon>
        <taxon>Eleutherozoa</taxon>
        <taxon>Echinozoa</taxon>
        <taxon>Holothuroidea</taxon>
        <taxon>Aspidochirotacea</taxon>
        <taxon>Aspidochirotida</taxon>
        <taxon>Holothuriidae</taxon>
        <taxon>Holothuria</taxon>
    </lineage>
</organism>
<protein>
    <recommendedName>
        <fullName evidence="4">Integral membrane protein 2</fullName>
    </recommendedName>
</protein>
<evidence type="ECO:0008006" key="4">
    <source>
        <dbReference type="Google" id="ProtNLM"/>
    </source>
</evidence>
<keyword evidence="1" id="KW-1133">Transmembrane helix</keyword>